<evidence type="ECO:0000313" key="2">
    <source>
        <dbReference type="Proteomes" id="UP001524587"/>
    </source>
</evidence>
<keyword evidence="2" id="KW-1185">Reference proteome</keyword>
<dbReference type="InterPro" id="IPR029016">
    <property type="entry name" value="GAF-like_dom_sf"/>
</dbReference>
<evidence type="ECO:0008006" key="3">
    <source>
        <dbReference type="Google" id="ProtNLM"/>
    </source>
</evidence>
<name>A0ABT1W4V0_9PROT</name>
<protein>
    <recommendedName>
        <fullName evidence="3">DUF484 family protein</fullName>
    </recommendedName>
</protein>
<dbReference type="RefSeq" id="WP_422862886.1">
    <property type="nucleotide sequence ID" value="NZ_JAMSKV010000002.1"/>
</dbReference>
<sequence length="234" mass="23852">MNNERRHEGSVDGAESARVERFLRDNPDWLSRQAGLYDCLSPPRRVHGEALADHMAAMIEAARARSRVVLDAGRAGMGLGERVRAAVVALIRAEDVADWVSDDLPRLLGVDAARLCLEGGNKGGFATVAPGTVARVLGGHDVVLRAAGSAAIGASAAGSGTMGGAAIGSEAESASLHGEAAGLAVWEALLRVPRGDGPALLALAARDHAMLEGAGAEGALGFLASALGARLERA</sequence>
<dbReference type="Gene3D" id="3.30.450.40">
    <property type="match status" value="1"/>
</dbReference>
<dbReference type="Proteomes" id="UP001524587">
    <property type="component" value="Unassembled WGS sequence"/>
</dbReference>
<organism evidence="1 2">
    <name type="scientific">Endosaccharibacter trunci</name>
    <dbReference type="NCBI Taxonomy" id="2812733"/>
    <lineage>
        <taxon>Bacteria</taxon>
        <taxon>Pseudomonadati</taxon>
        <taxon>Pseudomonadota</taxon>
        <taxon>Alphaproteobacteria</taxon>
        <taxon>Acetobacterales</taxon>
        <taxon>Acetobacteraceae</taxon>
        <taxon>Endosaccharibacter</taxon>
    </lineage>
</organism>
<accession>A0ABT1W4V0</accession>
<comment type="caution">
    <text evidence="1">The sequence shown here is derived from an EMBL/GenBank/DDBJ whole genome shotgun (WGS) entry which is preliminary data.</text>
</comment>
<dbReference type="EMBL" id="JAMSKV010000002">
    <property type="protein sequence ID" value="MCQ8277440.1"/>
    <property type="molecule type" value="Genomic_DNA"/>
</dbReference>
<proteinExistence type="predicted"/>
<reference evidence="1 2" key="1">
    <citation type="submission" date="2022-06" db="EMBL/GenBank/DDBJ databases">
        <title>Endosaccharibacter gen. nov., sp. nov., endophytic bacteria isolated from sugarcane.</title>
        <authorList>
            <person name="Pitiwittayakul N."/>
            <person name="Yukphan P."/>
            <person name="Charoenyingcharoen P."/>
            <person name="Tanasupawat S."/>
        </authorList>
    </citation>
    <scope>NUCLEOTIDE SEQUENCE [LARGE SCALE GENOMIC DNA]</scope>
    <source>
        <strain evidence="1 2">KSS8</strain>
    </source>
</reference>
<gene>
    <name evidence="1" type="ORF">NFI95_03110</name>
</gene>
<evidence type="ECO:0000313" key="1">
    <source>
        <dbReference type="EMBL" id="MCQ8277440.1"/>
    </source>
</evidence>